<feature type="domain" description="Ketopantoate reductase N-terminal" evidence="13">
    <location>
        <begin position="4"/>
        <end position="150"/>
    </location>
</feature>
<sequence>MMRIALLGTGAMGTLFGVRLAPVAEVWMLGTWSEALQAARMHGLRVTTPYGEASARVAVAADPAEVPPCDLALILVKAYQTERAARWAEQVLRSDGVALTLQNGLGPFETLREHLGPARAFQGVTTMGATLLAPGHARLGGEGPIWLGAPSSNHRQVRRIIDLLERAGFQVEFQEDMQGVIWGKLVANTAINPITALFDVPNGALLARPDLWRLARGVARETAAVARAQGISLPFEDPEGFVAEVCRRTAENSSSMRQDLRRGRPTEIDALNGAVAAIGQRIGVPTPLNEALWRWVKAAEERRGRAMHPMDRERWRSPAVADHG</sequence>
<dbReference type="Pfam" id="PF08546">
    <property type="entry name" value="ApbA_C"/>
    <property type="match status" value="1"/>
</dbReference>
<evidence type="ECO:0000313" key="16">
    <source>
        <dbReference type="Proteomes" id="UP000236642"/>
    </source>
</evidence>
<dbReference type="EC" id="1.1.1.169" evidence="4 11"/>
<comment type="function">
    <text evidence="1 11">Catalyzes the NADPH-dependent reduction of ketopantoate into pantoic acid.</text>
</comment>
<keyword evidence="8 11" id="KW-0560">Oxidoreductase</keyword>
<comment type="caution">
    <text evidence="15">The sequence shown here is derived from an EMBL/GenBank/DDBJ whole genome shotgun (WGS) entry which is preliminary data.</text>
</comment>
<evidence type="ECO:0000256" key="5">
    <source>
        <dbReference type="ARBA" id="ARBA00019465"/>
    </source>
</evidence>
<keyword evidence="7 11" id="KW-0521">NADP</keyword>
<proteinExistence type="inferred from homology"/>
<dbReference type="PANTHER" id="PTHR43765:SF2">
    <property type="entry name" value="2-DEHYDROPANTOATE 2-REDUCTASE"/>
    <property type="match status" value="1"/>
</dbReference>
<evidence type="ECO:0000259" key="14">
    <source>
        <dbReference type="Pfam" id="PF08546"/>
    </source>
</evidence>
<evidence type="ECO:0000259" key="13">
    <source>
        <dbReference type="Pfam" id="PF02558"/>
    </source>
</evidence>
<dbReference type="InterPro" id="IPR013752">
    <property type="entry name" value="KPA_reductase"/>
</dbReference>
<comment type="similarity">
    <text evidence="3 11">Belongs to the ketopantoate reductase family.</text>
</comment>
<gene>
    <name evidence="15" type="primary">panE_2</name>
    <name evidence="15" type="ORF">HRbin22_01906</name>
</gene>
<name>A0A2H5Y8E0_9CHLR</name>
<evidence type="ECO:0000256" key="9">
    <source>
        <dbReference type="ARBA" id="ARBA00032024"/>
    </source>
</evidence>
<dbReference type="AlphaFoldDB" id="A0A2H5Y8E0"/>
<dbReference type="Pfam" id="PF02558">
    <property type="entry name" value="ApbA"/>
    <property type="match status" value="1"/>
</dbReference>
<evidence type="ECO:0000256" key="3">
    <source>
        <dbReference type="ARBA" id="ARBA00007870"/>
    </source>
</evidence>
<dbReference type="GO" id="GO:0050661">
    <property type="term" value="F:NADP binding"/>
    <property type="evidence" value="ECO:0007669"/>
    <property type="project" value="TreeGrafter"/>
</dbReference>
<dbReference type="Gene3D" id="3.40.50.720">
    <property type="entry name" value="NAD(P)-binding Rossmann-like Domain"/>
    <property type="match status" value="1"/>
</dbReference>
<dbReference type="GO" id="GO:0015940">
    <property type="term" value="P:pantothenate biosynthetic process"/>
    <property type="evidence" value="ECO:0007669"/>
    <property type="project" value="UniProtKB-UniPathway"/>
</dbReference>
<dbReference type="GO" id="GO:0005737">
    <property type="term" value="C:cytoplasm"/>
    <property type="evidence" value="ECO:0007669"/>
    <property type="project" value="TreeGrafter"/>
</dbReference>
<reference evidence="16" key="1">
    <citation type="submission" date="2017-09" db="EMBL/GenBank/DDBJ databases">
        <title>Metaegenomics of thermophilic ammonia-oxidizing enrichment culture.</title>
        <authorList>
            <person name="Kato S."/>
            <person name="Suzuki K."/>
        </authorList>
    </citation>
    <scope>NUCLEOTIDE SEQUENCE [LARGE SCALE GENOMIC DNA]</scope>
</reference>
<dbReference type="EMBL" id="BEHY01000055">
    <property type="protein sequence ID" value="GBD09648.1"/>
    <property type="molecule type" value="Genomic_DNA"/>
</dbReference>
<feature type="region of interest" description="Disordered" evidence="12">
    <location>
        <begin position="303"/>
        <end position="324"/>
    </location>
</feature>
<comment type="catalytic activity">
    <reaction evidence="10 11">
        <text>(R)-pantoate + NADP(+) = 2-dehydropantoate + NADPH + H(+)</text>
        <dbReference type="Rhea" id="RHEA:16233"/>
        <dbReference type="ChEBI" id="CHEBI:11561"/>
        <dbReference type="ChEBI" id="CHEBI:15378"/>
        <dbReference type="ChEBI" id="CHEBI:15980"/>
        <dbReference type="ChEBI" id="CHEBI:57783"/>
        <dbReference type="ChEBI" id="CHEBI:58349"/>
        <dbReference type="EC" id="1.1.1.169"/>
    </reaction>
</comment>
<dbReference type="PANTHER" id="PTHR43765">
    <property type="entry name" value="2-DEHYDROPANTOATE 2-REDUCTASE-RELATED"/>
    <property type="match status" value="1"/>
</dbReference>
<comment type="pathway">
    <text evidence="2 11">Cofactor biosynthesis; (R)-pantothenate biosynthesis; (R)-pantoate from 3-methyl-2-oxobutanoate: step 2/2.</text>
</comment>
<dbReference type="Gene3D" id="1.10.1040.10">
    <property type="entry name" value="N-(1-d-carboxylethyl)-l-norvaline Dehydrogenase, domain 2"/>
    <property type="match status" value="1"/>
</dbReference>
<evidence type="ECO:0000256" key="8">
    <source>
        <dbReference type="ARBA" id="ARBA00023002"/>
    </source>
</evidence>
<evidence type="ECO:0000256" key="6">
    <source>
        <dbReference type="ARBA" id="ARBA00022655"/>
    </source>
</evidence>
<dbReference type="GO" id="GO:0008677">
    <property type="term" value="F:2-dehydropantoate 2-reductase activity"/>
    <property type="evidence" value="ECO:0007669"/>
    <property type="project" value="UniProtKB-EC"/>
</dbReference>
<evidence type="ECO:0000256" key="7">
    <source>
        <dbReference type="ARBA" id="ARBA00022857"/>
    </source>
</evidence>
<feature type="domain" description="Ketopantoate reductase C-terminal" evidence="14">
    <location>
        <begin position="176"/>
        <end position="299"/>
    </location>
</feature>
<dbReference type="InterPro" id="IPR050838">
    <property type="entry name" value="Ketopantoate_reductase"/>
</dbReference>
<evidence type="ECO:0000256" key="10">
    <source>
        <dbReference type="ARBA" id="ARBA00048793"/>
    </source>
</evidence>
<organism evidence="15 16">
    <name type="scientific">Candidatus Thermoflexus japonica</name>
    <dbReference type="NCBI Taxonomy" id="2035417"/>
    <lineage>
        <taxon>Bacteria</taxon>
        <taxon>Bacillati</taxon>
        <taxon>Chloroflexota</taxon>
        <taxon>Thermoflexia</taxon>
        <taxon>Thermoflexales</taxon>
        <taxon>Thermoflexaceae</taxon>
        <taxon>Thermoflexus</taxon>
    </lineage>
</organism>
<keyword evidence="6 11" id="KW-0566">Pantothenate biosynthesis</keyword>
<accession>A0A2H5Y8E0</accession>
<dbReference type="InterPro" id="IPR013332">
    <property type="entry name" value="KPR_N"/>
</dbReference>
<dbReference type="InterPro" id="IPR003710">
    <property type="entry name" value="ApbA"/>
</dbReference>
<evidence type="ECO:0000256" key="4">
    <source>
        <dbReference type="ARBA" id="ARBA00013014"/>
    </source>
</evidence>
<evidence type="ECO:0000256" key="11">
    <source>
        <dbReference type="RuleBase" id="RU362068"/>
    </source>
</evidence>
<dbReference type="InterPro" id="IPR036291">
    <property type="entry name" value="NAD(P)-bd_dom_sf"/>
</dbReference>
<evidence type="ECO:0000313" key="15">
    <source>
        <dbReference type="EMBL" id="GBD09648.1"/>
    </source>
</evidence>
<dbReference type="FunFam" id="1.10.1040.10:FF:000017">
    <property type="entry name" value="2-dehydropantoate 2-reductase"/>
    <property type="match status" value="1"/>
</dbReference>
<dbReference type="Proteomes" id="UP000236642">
    <property type="component" value="Unassembled WGS sequence"/>
</dbReference>
<evidence type="ECO:0000256" key="1">
    <source>
        <dbReference type="ARBA" id="ARBA00002919"/>
    </source>
</evidence>
<dbReference type="SUPFAM" id="SSF51735">
    <property type="entry name" value="NAD(P)-binding Rossmann-fold domains"/>
    <property type="match status" value="1"/>
</dbReference>
<evidence type="ECO:0000256" key="2">
    <source>
        <dbReference type="ARBA" id="ARBA00004994"/>
    </source>
</evidence>
<dbReference type="SUPFAM" id="SSF48179">
    <property type="entry name" value="6-phosphogluconate dehydrogenase C-terminal domain-like"/>
    <property type="match status" value="1"/>
</dbReference>
<evidence type="ECO:0000256" key="12">
    <source>
        <dbReference type="SAM" id="MobiDB-lite"/>
    </source>
</evidence>
<dbReference type="InterPro" id="IPR013328">
    <property type="entry name" value="6PGD_dom2"/>
</dbReference>
<protein>
    <recommendedName>
        <fullName evidence="5 11">2-dehydropantoate 2-reductase</fullName>
        <ecNumber evidence="4 11">1.1.1.169</ecNumber>
    </recommendedName>
    <alternativeName>
        <fullName evidence="9 11">Ketopantoate reductase</fullName>
    </alternativeName>
</protein>
<dbReference type="NCBIfam" id="TIGR00745">
    <property type="entry name" value="apbA_panE"/>
    <property type="match status" value="1"/>
</dbReference>
<dbReference type="InterPro" id="IPR008927">
    <property type="entry name" value="6-PGluconate_DH-like_C_sf"/>
</dbReference>
<dbReference type="UniPathway" id="UPA00028">
    <property type="reaction ID" value="UER00004"/>
</dbReference>